<proteinExistence type="predicted"/>
<organism evidence="2 3">
    <name type="scientific">Puccinia coronata f. sp. avenae</name>
    <dbReference type="NCBI Taxonomy" id="200324"/>
    <lineage>
        <taxon>Eukaryota</taxon>
        <taxon>Fungi</taxon>
        <taxon>Dikarya</taxon>
        <taxon>Basidiomycota</taxon>
        <taxon>Pucciniomycotina</taxon>
        <taxon>Pucciniomycetes</taxon>
        <taxon>Pucciniales</taxon>
        <taxon>Pucciniaceae</taxon>
        <taxon>Puccinia</taxon>
    </lineage>
</organism>
<reference evidence="2 3" key="1">
    <citation type="submission" date="2017-11" db="EMBL/GenBank/DDBJ databases">
        <title>De novo assembly and phasing of dikaryotic genomes from two isolates of Puccinia coronata f. sp. avenae, the causal agent of oat crown rust.</title>
        <authorList>
            <person name="Miller M.E."/>
            <person name="Zhang Y."/>
            <person name="Omidvar V."/>
            <person name="Sperschneider J."/>
            <person name="Schwessinger B."/>
            <person name="Raley C."/>
            <person name="Palmer J.M."/>
            <person name="Garnica D."/>
            <person name="Upadhyaya N."/>
            <person name="Rathjen J."/>
            <person name="Taylor J.M."/>
            <person name="Park R.F."/>
            <person name="Dodds P.N."/>
            <person name="Hirsch C.D."/>
            <person name="Kianian S.F."/>
            <person name="Figueroa M."/>
        </authorList>
    </citation>
    <scope>NUCLEOTIDE SEQUENCE [LARGE SCALE GENOMIC DNA]</scope>
    <source>
        <strain evidence="2">12SD80</strain>
    </source>
</reference>
<sequence>MQPHRSRLSYGLTTPNPNSTSQPHWLAASKTKMESRRKQKRNQQRKAAQRLVESLLEDDHNLESLFDSEEDDTEKGKEKI</sequence>
<dbReference type="EMBL" id="PGCI01000111">
    <property type="protein sequence ID" value="PLW39723.1"/>
    <property type="molecule type" value="Genomic_DNA"/>
</dbReference>
<accession>A0A2N5UPM6</accession>
<evidence type="ECO:0000313" key="2">
    <source>
        <dbReference type="EMBL" id="PLW39723.1"/>
    </source>
</evidence>
<name>A0A2N5UPM6_9BASI</name>
<evidence type="ECO:0000313" key="3">
    <source>
        <dbReference type="Proteomes" id="UP000235392"/>
    </source>
</evidence>
<gene>
    <name evidence="2" type="ORF">PCASD_09605</name>
</gene>
<dbReference type="AlphaFoldDB" id="A0A2N5UPM6"/>
<protein>
    <submittedName>
        <fullName evidence="2">Uncharacterized protein</fullName>
    </submittedName>
</protein>
<dbReference type="Proteomes" id="UP000235392">
    <property type="component" value="Unassembled WGS sequence"/>
</dbReference>
<feature type="region of interest" description="Disordered" evidence="1">
    <location>
        <begin position="1"/>
        <end position="80"/>
    </location>
</feature>
<comment type="caution">
    <text evidence="2">The sequence shown here is derived from an EMBL/GenBank/DDBJ whole genome shotgun (WGS) entry which is preliminary data.</text>
</comment>
<feature type="compositionally biased region" description="Polar residues" evidence="1">
    <location>
        <begin position="11"/>
        <end position="23"/>
    </location>
</feature>
<feature type="compositionally biased region" description="Basic residues" evidence="1">
    <location>
        <begin position="37"/>
        <end position="48"/>
    </location>
</feature>
<evidence type="ECO:0000256" key="1">
    <source>
        <dbReference type="SAM" id="MobiDB-lite"/>
    </source>
</evidence>